<dbReference type="PANTHER" id="PTHR43877">
    <property type="entry name" value="AMINOALKYLPHOSPHONATE N-ACETYLTRANSFERASE-RELATED-RELATED"/>
    <property type="match status" value="1"/>
</dbReference>
<keyword evidence="5" id="KW-1185">Reference proteome</keyword>
<accession>A0A2V5IQN0</accession>
<reference evidence="4 5" key="1">
    <citation type="submission" date="2018-05" db="EMBL/GenBank/DDBJ databases">
        <title>Genetic diversity of glacier-inhabiting Cryobacterium bacteria in China and description of Cryobacterium mengkeensis sp. nov. and Arthrobacter glacialis sp. nov.</title>
        <authorList>
            <person name="Liu Q."/>
            <person name="Xin Y.-H."/>
        </authorList>
    </citation>
    <scope>NUCLEOTIDE SEQUENCE [LARGE SCALE GENOMIC DNA]</scope>
    <source>
        <strain evidence="4 5">B7</strain>
    </source>
</reference>
<evidence type="ECO:0000259" key="3">
    <source>
        <dbReference type="PROSITE" id="PS51186"/>
    </source>
</evidence>
<proteinExistence type="predicted"/>
<dbReference type="CDD" id="cd04301">
    <property type="entry name" value="NAT_SF"/>
    <property type="match status" value="1"/>
</dbReference>
<dbReference type="OrthoDB" id="9799092at2"/>
<evidence type="ECO:0000313" key="5">
    <source>
        <dbReference type="Proteomes" id="UP000247980"/>
    </source>
</evidence>
<dbReference type="Gene3D" id="3.40.630.30">
    <property type="match status" value="1"/>
</dbReference>
<name>A0A2V5IQN0_9MICC</name>
<keyword evidence="1 4" id="KW-0808">Transferase</keyword>
<dbReference type="InterPro" id="IPR000182">
    <property type="entry name" value="GNAT_dom"/>
</dbReference>
<dbReference type="InterPro" id="IPR016181">
    <property type="entry name" value="Acyl_CoA_acyltransferase"/>
</dbReference>
<dbReference type="EMBL" id="QJVC01000009">
    <property type="protein sequence ID" value="PYI38341.1"/>
    <property type="molecule type" value="Genomic_DNA"/>
</dbReference>
<keyword evidence="2" id="KW-0012">Acyltransferase</keyword>
<dbReference type="Pfam" id="PF00583">
    <property type="entry name" value="Acetyltransf_1"/>
    <property type="match status" value="1"/>
</dbReference>
<feature type="domain" description="N-acetyltransferase" evidence="3">
    <location>
        <begin position="19"/>
        <end position="173"/>
    </location>
</feature>
<feature type="domain" description="N-acetyltransferase" evidence="3">
    <location>
        <begin position="180"/>
        <end position="329"/>
    </location>
</feature>
<dbReference type="AlphaFoldDB" id="A0A2V5IQN0"/>
<comment type="caution">
    <text evidence="4">The sequence shown here is derived from an EMBL/GenBank/DDBJ whole genome shotgun (WGS) entry which is preliminary data.</text>
</comment>
<dbReference type="RefSeq" id="WP_110485286.1">
    <property type="nucleotide sequence ID" value="NZ_QJVC01000009.1"/>
</dbReference>
<dbReference type="Proteomes" id="UP000247980">
    <property type="component" value="Unassembled WGS sequence"/>
</dbReference>
<evidence type="ECO:0000256" key="2">
    <source>
        <dbReference type="ARBA" id="ARBA00023315"/>
    </source>
</evidence>
<dbReference type="PROSITE" id="PS51186">
    <property type="entry name" value="GNAT"/>
    <property type="match status" value="2"/>
</dbReference>
<dbReference type="GO" id="GO:0016747">
    <property type="term" value="F:acyltransferase activity, transferring groups other than amino-acyl groups"/>
    <property type="evidence" value="ECO:0007669"/>
    <property type="project" value="InterPro"/>
</dbReference>
<evidence type="ECO:0000313" key="4">
    <source>
        <dbReference type="EMBL" id="PYI38341.1"/>
    </source>
</evidence>
<dbReference type="SUPFAM" id="SSF55729">
    <property type="entry name" value="Acyl-CoA N-acyltransferases (Nat)"/>
    <property type="match status" value="2"/>
</dbReference>
<protein>
    <submittedName>
        <fullName evidence="4">GNAT family N-acetyltransferase</fullName>
    </submittedName>
</protein>
<gene>
    <name evidence="4" type="ORF">CVS30_10455</name>
</gene>
<evidence type="ECO:0000256" key="1">
    <source>
        <dbReference type="ARBA" id="ARBA00022679"/>
    </source>
</evidence>
<dbReference type="InterPro" id="IPR050832">
    <property type="entry name" value="Bact_Acetyltransf"/>
</dbReference>
<sequence>MTYAHPAAARPPYPVVPGLSFRSLAEPDVDAWLELVKRIAAHEKAPWHAQYSELVAAIFDEVNPVTENSIVGVDDAGVPRAYGRVSKNVAGEKAHVSGGVDPSWQRRGVGAAILAWQEARTAVRFLQDGQGHPTARDYVEEDNPALAALLSAAGYSIVRYFSEMVRPLDQTPQPGELEGISIVTWTPELSEAARVAHNEAFADHWGSEPRSVEQWQIQMKHEHLRLDLSTLAVDDATGEIAGYQLASVDPDSSNGRKEGYTELLGVRRPWRGRGIAPALLLDAMARFSANGLEFAALDVDTENPSGAHGLYARMGYAPVRSSMAWDKAL</sequence>
<organism evidence="4 5">
    <name type="scientific">Arthrobacter psychrolactophilus</name>
    <dbReference type="NCBI Taxonomy" id="92442"/>
    <lineage>
        <taxon>Bacteria</taxon>
        <taxon>Bacillati</taxon>
        <taxon>Actinomycetota</taxon>
        <taxon>Actinomycetes</taxon>
        <taxon>Micrococcales</taxon>
        <taxon>Micrococcaceae</taxon>
        <taxon>Arthrobacter</taxon>
    </lineage>
</organism>